<evidence type="ECO:0000256" key="1">
    <source>
        <dbReference type="SAM" id="MobiDB-lite"/>
    </source>
</evidence>
<proteinExistence type="predicted"/>
<feature type="region of interest" description="Disordered" evidence="1">
    <location>
        <begin position="1"/>
        <end position="41"/>
    </location>
</feature>
<dbReference type="GeneID" id="7195939"/>
<dbReference type="AlphaFoldDB" id="B7GAP3"/>
<feature type="region of interest" description="Disordered" evidence="1">
    <location>
        <begin position="467"/>
        <end position="498"/>
    </location>
</feature>
<dbReference type="EMBL" id="CM000624">
    <property type="protein sequence ID" value="EEC44407.1"/>
    <property type="molecule type" value="Genomic_DNA"/>
</dbReference>
<reference evidence="2 3" key="1">
    <citation type="journal article" date="2008" name="Nature">
        <title>The Phaeodactylum genome reveals the evolutionary history of diatom genomes.</title>
        <authorList>
            <person name="Bowler C."/>
            <person name="Allen A.E."/>
            <person name="Badger J.H."/>
            <person name="Grimwood J."/>
            <person name="Jabbari K."/>
            <person name="Kuo A."/>
            <person name="Maheswari U."/>
            <person name="Martens C."/>
            <person name="Maumus F."/>
            <person name="Otillar R.P."/>
            <person name="Rayko E."/>
            <person name="Salamov A."/>
            <person name="Vandepoele K."/>
            <person name="Beszteri B."/>
            <person name="Gruber A."/>
            <person name="Heijde M."/>
            <person name="Katinka M."/>
            <person name="Mock T."/>
            <person name="Valentin K."/>
            <person name="Verret F."/>
            <person name="Berges J.A."/>
            <person name="Brownlee C."/>
            <person name="Cadoret J.P."/>
            <person name="Chiovitti A."/>
            <person name="Choi C.J."/>
            <person name="Coesel S."/>
            <person name="De Martino A."/>
            <person name="Detter J.C."/>
            <person name="Durkin C."/>
            <person name="Falciatore A."/>
            <person name="Fournet J."/>
            <person name="Haruta M."/>
            <person name="Huysman M.J."/>
            <person name="Jenkins B.D."/>
            <person name="Jiroutova K."/>
            <person name="Jorgensen R.E."/>
            <person name="Joubert Y."/>
            <person name="Kaplan A."/>
            <person name="Kroger N."/>
            <person name="Kroth P.G."/>
            <person name="La Roche J."/>
            <person name="Lindquist E."/>
            <person name="Lommer M."/>
            <person name="Martin-Jezequel V."/>
            <person name="Lopez P.J."/>
            <person name="Lucas S."/>
            <person name="Mangogna M."/>
            <person name="McGinnis K."/>
            <person name="Medlin L.K."/>
            <person name="Montsant A."/>
            <person name="Oudot-Le Secq M.P."/>
            <person name="Napoli C."/>
            <person name="Obornik M."/>
            <person name="Parker M.S."/>
            <person name="Petit J.L."/>
            <person name="Porcel B.M."/>
            <person name="Poulsen N."/>
            <person name="Robison M."/>
            <person name="Rychlewski L."/>
            <person name="Rynearson T.A."/>
            <person name="Schmutz J."/>
            <person name="Shapiro H."/>
            <person name="Siaut M."/>
            <person name="Stanley M."/>
            <person name="Sussman M.R."/>
            <person name="Taylor A.R."/>
            <person name="Vardi A."/>
            <person name="von Dassow P."/>
            <person name="Vyverman W."/>
            <person name="Willis A."/>
            <person name="Wyrwicz L.S."/>
            <person name="Rokhsar D.S."/>
            <person name="Weissenbach J."/>
            <person name="Armbrust E.V."/>
            <person name="Green B.R."/>
            <person name="Van de Peer Y."/>
            <person name="Grigoriev I.V."/>
        </authorList>
    </citation>
    <scope>NUCLEOTIDE SEQUENCE [LARGE SCALE GENOMIC DNA]</scope>
    <source>
        <strain evidence="2 3">CCAP 1055/1</strain>
    </source>
</reference>
<protein>
    <submittedName>
        <fullName evidence="2">Uncharacterized protein</fullName>
    </submittedName>
</protein>
<dbReference type="OrthoDB" id="49322at2759"/>
<sequence>MGTATDTAAASTAAKAGGAPAVRETTRPPHRPSTKANGARQWKPLCYPQSALWPFRADNESPAEDRTNGSSSPRQTITNLGTNRFFPLHRDILQAATRELLLLDCTLDARSFTARTEQLRFVEVDCRQGDDRAERAEQDEKNPQFLTRYRAHLQSSPTTYVWVERRSEGTERSNELAMRQPRKRPRVDPTSGDPSNQNPPPAENGHDTSLPSAEAIVDILVQRIVEDEWKPNRDSLVLVGDAPDTVTHDQGTPSVPPRKVSDVDRMTSRSSSSLSLADFVATASCLGPQDLSHFVRLSNDGTYSNTNLQIHQDNTNYDKVALSKNDLLETSIAMESTLRSYAYQLTNRLTSHALFAWEQTEREWIRSAGEKLPSSVFHDTQIRDALFDARILRRLGGWEPWSLLPQAVTIQRNRNAGQRWQDWAKTTTAGKQLVKRLGNGDQRLRTKPARRGPRVSATLRHQKVICTENNNTRNETTGRPRSTSPDQPLHVHSSLDCDTSNDPSIVVSSC</sequence>
<organism evidence="2 3">
    <name type="scientific">Phaeodactylum tricornutum (strain CCAP 1055/1)</name>
    <dbReference type="NCBI Taxonomy" id="556484"/>
    <lineage>
        <taxon>Eukaryota</taxon>
        <taxon>Sar</taxon>
        <taxon>Stramenopiles</taxon>
        <taxon>Ochrophyta</taxon>
        <taxon>Bacillariophyta</taxon>
        <taxon>Bacillariophyceae</taxon>
        <taxon>Bacillariophycidae</taxon>
        <taxon>Naviculales</taxon>
        <taxon>Phaeodactylaceae</taxon>
        <taxon>Phaeodactylum</taxon>
    </lineage>
</organism>
<dbReference type="HOGENOM" id="CLU_516293_0_0_1"/>
<keyword evidence="3" id="KW-1185">Reference proteome</keyword>
<feature type="compositionally biased region" description="Low complexity" evidence="1">
    <location>
        <begin position="1"/>
        <end position="21"/>
    </location>
</feature>
<dbReference type="PaxDb" id="2850-Phatr49466"/>
<accession>B7GAP3</accession>
<dbReference type="RefSeq" id="XP_002184229.1">
    <property type="nucleotide sequence ID" value="XM_002184193.1"/>
</dbReference>
<dbReference type="KEGG" id="pti:PHATRDRAFT_49466"/>
<feature type="compositionally biased region" description="Polar residues" evidence="1">
    <location>
        <begin position="68"/>
        <end position="79"/>
    </location>
</feature>
<feature type="compositionally biased region" description="Low complexity" evidence="1">
    <location>
        <begin position="467"/>
        <end position="477"/>
    </location>
</feature>
<feature type="region of interest" description="Disordered" evidence="1">
    <location>
        <begin position="59"/>
        <end position="79"/>
    </location>
</feature>
<feature type="region of interest" description="Disordered" evidence="1">
    <location>
        <begin position="243"/>
        <end position="265"/>
    </location>
</feature>
<gene>
    <name evidence="2" type="ORF">PHATRDRAFT_49466</name>
</gene>
<evidence type="ECO:0000313" key="2">
    <source>
        <dbReference type="EMBL" id="EEC44407.1"/>
    </source>
</evidence>
<reference evidence="3" key="2">
    <citation type="submission" date="2008-08" db="EMBL/GenBank/DDBJ databases">
        <authorList>
            <consortium name="Diatom Consortium"/>
            <person name="Grigoriev I."/>
            <person name="Grimwood J."/>
            <person name="Kuo A."/>
            <person name="Otillar R.P."/>
            <person name="Salamov A."/>
            <person name="Detter J.C."/>
            <person name="Lindquist E."/>
            <person name="Shapiro H."/>
            <person name="Lucas S."/>
            <person name="Glavina del Rio T."/>
            <person name="Pitluck S."/>
            <person name="Rokhsar D."/>
            <person name="Bowler C."/>
        </authorList>
    </citation>
    <scope>GENOME REANNOTATION</scope>
    <source>
        <strain evidence="3">CCAP 1055/1</strain>
    </source>
</reference>
<dbReference type="InParanoid" id="B7GAP3"/>
<feature type="compositionally biased region" description="Basic and acidic residues" evidence="1">
    <location>
        <begin position="164"/>
        <end position="174"/>
    </location>
</feature>
<evidence type="ECO:0000313" key="3">
    <source>
        <dbReference type="Proteomes" id="UP000000759"/>
    </source>
</evidence>
<name>B7GAP3_PHATC</name>
<feature type="region of interest" description="Disordered" evidence="1">
    <location>
        <begin position="164"/>
        <end position="209"/>
    </location>
</feature>
<dbReference type="Proteomes" id="UP000000759">
    <property type="component" value="Chromosome 22"/>
</dbReference>
<dbReference type="eggNOG" id="ENOG502SYGY">
    <property type="taxonomic scope" value="Eukaryota"/>
</dbReference>